<organism evidence="2 3">
    <name type="scientific">Collinsella ihumii</name>
    <dbReference type="NCBI Taxonomy" id="1720204"/>
    <lineage>
        <taxon>Bacteria</taxon>
        <taxon>Bacillati</taxon>
        <taxon>Actinomycetota</taxon>
        <taxon>Coriobacteriia</taxon>
        <taxon>Coriobacteriales</taxon>
        <taxon>Coriobacteriaceae</taxon>
        <taxon>Collinsella</taxon>
    </lineage>
</organism>
<feature type="transmembrane region" description="Helical" evidence="1">
    <location>
        <begin position="159"/>
        <end position="184"/>
    </location>
</feature>
<dbReference type="Proteomes" id="UP001168435">
    <property type="component" value="Unassembled WGS sequence"/>
</dbReference>
<name>A0ABT7XD03_9ACTN</name>
<dbReference type="NCBIfam" id="TIGR04370">
    <property type="entry name" value="glyco_rpt_poly"/>
    <property type="match status" value="1"/>
</dbReference>
<reference evidence="2" key="2">
    <citation type="submission" date="2024-05" db="EMBL/GenBank/DDBJ databases">
        <title>Identification and characterization of horizontal gene transfer across gut microbiota members of farm animals based on homology search.</title>
        <authorList>
            <person name="Schwarzerova J."/>
            <person name="Nykrynova M."/>
            <person name="Jureckova K."/>
            <person name="Cejkova D."/>
            <person name="Rychlik I."/>
        </authorList>
    </citation>
    <scope>NUCLEOTIDE SEQUENCE</scope>
    <source>
        <strain evidence="2">176_SSukc20</strain>
    </source>
</reference>
<keyword evidence="3" id="KW-1185">Reference proteome</keyword>
<proteinExistence type="predicted"/>
<evidence type="ECO:0000313" key="2">
    <source>
        <dbReference type="EMBL" id="MDN0063295.1"/>
    </source>
</evidence>
<accession>A0ABT7XD03</accession>
<reference evidence="2" key="1">
    <citation type="submission" date="2023-06" db="EMBL/GenBank/DDBJ databases">
        <authorList>
            <person name="Zeman M."/>
            <person name="Kubasova T."/>
            <person name="Jahodarova E."/>
            <person name="Nykrynova M."/>
            <person name="Rychlik I."/>
        </authorList>
    </citation>
    <scope>NUCLEOTIDE SEQUENCE</scope>
    <source>
        <strain evidence="2">176_SSukc20</strain>
    </source>
</reference>
<dbReference type="EMBL" id="JAUEIQ010000002">
    <property type="protein sequence ID" value="MDN0063295.1"/>
    <property type="molecule type" value="Genomic_DNA"/>
</dbReference>
<sequence length="436" mass="49224">MVIIVETLILFIFLYYVVRQELASPISIFTISFLCAIGSSLCGKYIWDNIGDQSKTILVLATGIASFLIVSIIVGCIKPRVFGQNVRALVLTEDQAIIVPHYKLIILLCVITFMVYYADIKSIANELGFSGGILDTLSRYREYVIQSAQGREYSVEGSISFVAGLLFRVLEIVSAYALVELIFLKEKVRKRYYKKYCIILILIFITFYLCGGGRSPIVHLILCIICAAGLYLTKNRIKIDLSFTAKIVCAVIVTLIIFIVFTYFRGETLKLSPIGYITFFFGSGVSSLNAAFSHNDTYSITIFSSFIDLISKIYPNIIDKLDISSIQPWIRFDGYSSNVFTGFYGYYSHFGLLGVTIYAIISGALFSLLYERALKSERLDSIVIYCFYIYIIFDMIRTDSFGTLIGVPLIEYMLCLGIIKYYHRRRVIIEGNNVSG</sequence>
<feature type="transmembrane region" description="Helical" evidence="1">
    <location>
        <begin position="98"/>
        <end position="118"/>
    </location>
</feature>
<evidence type="ECO:0000256" key="1">
    <source>
        <dbReference type="SAM" id="Phobius"/>
    </source>
</evidence>
<comment type="caution">
    <text evidence="2">The sequence shown here is derived from an EMBL/GenBank/DDBJ whole genome shotgun (WGS) entry which is preliminary data.</text>
</comment>
<gene>
    <name evidence="2" type="ORF">QVN30_03110</name>
</gene>
<keyword evidence="1" id="KW-0472">Membrane</keyword>
<feature type="transmembrane region" description="Helical" evidence="1">
    <location>
        <begin position="58"/>
        <end position="77"/>
    </location>
</feature>
<feature type="transmembrane region" description="Helical" evidence="1">
    <location>
        <begin position="26"/>
        <end position="46"/>
    </location>
</feature>
<protein>
    <submittedName>
        <fullName evidence="2">O-antigen polymerase</fullName>
    </submittedName>
</protein>
<keyword evidence="1" id="KW-0812">Transmembrane</keyword>
<feature type="transmembrane region" description="Helical" evidence="1">
    <location>
        <begin position="382"/>
        <end position="398"/>
    </location>
</feature>
<feature type="transmembrane region" description="Helical" evidence="1">
    <location>
        <begin position="245"/>
        <end position="264"/>
    </location>
</feature>
<keyword evidence="1" id="KW-1133">Transmembrane helix</keyword>
<evidence type="ECO:0000313" key="3">
    <source>
        <dbReference type="Proteomes" id="UP001168435"/>
    </source>
</evidence>
<feature type="transmembrane region" description="Helical" evidence="1">
    <location>
        <begin position="404"/>
        <end position="422"/>
    </location>
</feature>
<feature type="transmembrane region" description="Helical" evidence="1">
    <location>
        <begin position="196"/>
        <end position="211"/>
    </location>
</feature>
<feature type="transmembrane region" description="Helical" evidence="1">
    <location>
        <begin position="346"/>
        <end position="370"/>
    </location>
</feature>